<proteinExistence type="predicted"/>
<evidence type="ECO:0000313" key="2">
    <source>
        <dbReference type="Proteomes" id="UP001549321"/>
    </source>
</evidence>
<gene>
    <name evidence="1" type="ORF">ABIE08_000151</name>
</gene>
<dbReference type="Gene3D" id="3.40.50.1820">
    <property type="entry name" value="alpha/beta hydrolase"/>
    <property type="match status" value="1"/>
</dbReference>
<dbReference type="SUPFAM" id="SSF53474">
    <property type="entry name" value="alpha/beta-Hydrolases"/>
    <property type="match status" value="1"/>
</dbReference>
<reference evidence="1 2" key="1">
    <citation type="submission" date="2024-06" db="EMBL/GenBank/DDBJ databases">
        <title>Sorghum-associated microbial communities from plants grown in Nebraska, USA.</title>
        <authorList>
            <person name="Schachtman D."/>
        </authorList>
    </citation>
    <scope>NUCLEOTIDE SEQUENCE [LARGE SCALE GENOMIC DNA]</scope>
    <source>
        <strain evidence="1 2">3207</strain>
    </source>
</reference>
<keyword evidence="2" id="KW-1185">Reference proteome</keyword>
<dbReference type="EMBL" id="JBEPSM010000001">
    <property type="protein sequence ID" value="MET4632238.1"/>
    <property type="molecule type" value="Genomic_DNA"/>
</dbReference>
<accession>A0ABV2QTB6</accession>
<comment type="caution">
    <text evidence="1">The sequence shown here is derived from an EMBL/GenBank/DDBJ whole genome shotgun (WGS) entry which is preliminary data.</text>
</comment>
<protein>
    <recommendedName>
        <fullName evidence="3">Alpha/beta hydrolase</fullName>
    </recommendedName>
</protein>
<dbReference type="Proteomes" id="UP001549321">
    <property type="component" value="Unassembled WGS sequence"/>
</dbReference>
<name>A0ABV2QTB6_9HYPH</name>
<evidence type="ECO:0000313" key="1">
    <source>
        <dbReference type="EMBL" id="MET4632238.1"/>
    </source>
</evidence>
<dbReference type="RefSeq" id="WP_354548007.1">
    <property type="nucleotide sequence ID" value="NZ_JBEPSM010000001.1"/>
</dbReference>
<sequence length="473" mass="52267">MSLISSMCAALSEIIRPSSAAVPSTEKAADLGVNTRCRQRFQGPGKPLLVVFGPGELDVNRPVYRSLLAPIDCNYVIFQSRSTDFFITDWSAIVAHIRELGVQWNPRRTVSWGFSMGGYASLRLGLNENPEIACSVAVTPHFRLGASVSRAQRLKQLPKNAQCPDLVDSLNQSTLQTKFRIYLPTHSIGDTIHVLDAQQVRSSRAEIHYLNVDHGIELKWKEDGLLRPAFESLTADGTWRHSEVCTASTADIATAISAVDYLYQSHGETRTLRKLHDEGVMEAEWHLRKAIAYLARRDWDGFRESASRSLKLGAAKRGFPKIFQDAFLDAGTPLALSATLLSWTLRYDLGATRKFLDTHRGMEIIRGHMEFSDLCYLLPFASDETAACAAQQIVLRCSDAQSADLGVFAIAAMSPNMDSAVERIAHRAAANNVHAAADAFFEKLASMRRPTTSDFEAWKRTRAAIGLSPPVSN</sequence>
<organism evidence="1 2">
    <name type="scientific">Kaistia defluvii</name>
    <dbReference type="NCBI Taxonomy" id="410841"/>
    <lineage>
        <taxon>Bacteria</taxon>
        <taxon>Pseudomonadati</taxon>
        <taxon>Pseudomonadota</taxon>
        <taxon>Alphaproteobacteria</taxon>
        <taxon>Hyphomicrobiales</taxon>
        <taxon>Kaistiaceae</taxon>
        <taxon>Kaistia</taxon>
    </lineage>
</organism>
<dbReference type="InterPro" id="IPR029058">
    <property type="entry name" value="AB_hydrolase_fold"/>
</dbReference>
<evidence type="ECO:0008006" key="3">
    <source>
        <dbReference type="Google" id="ProtNLM"/>
    </source>
</evidence>